<dbReference type="OrthoDB" id="419696at2759"/>
<organism evidence="2 3">
    <name type="scientific">Symbiodinium microadriaticum</name>
    <name type="common">Dinoflagellate</name>
    <name type="synonym">Zooxanthella microadriatica</name>
    <dbReference type="NCBI Taxonomy" id="2951"/>
    <lineage>
        <taxon>Eukaryota</taxon>
        <taxon>Sar</taxon>
        <taxon>Alveolata</taxon>
        <taxon>Dinophyceae</taxon>
        <taxon>Suessiales</taxon>
        <taxon>Symbiodiniaceae</taxon>
        <taxon>Symbiodinium</taxon>
    </lineage>
</organism>
<keyword evidence="3" id="KW-1185">Reference proteome</keyword>
<name>A0A1Q9C4V1_SYMMI</name>
<sequence>MAADSVQDLVLLESDVEDLELLELSCARAEILVFRVQANNDALCIFRGKFAKSVPSSKDASRSRLRHLCSIPWADVRLLFDSCPDVICIWLAETVRHMQQGDKLTWASFRAAFPIPDECLEATQKRIRLCVNLTLQATRHDAGDVQETLLMRESHSACLLVVSESLKLSLHDDLATHLLTTPLRAPTKSTLWRARTELDLASMIYARRFLLSTSKTWYLHMRADASPQAGRDYLVTEADICSFGGSHPATSENAHVKQLLSQGCMDIRCRLLPVSIVGARCASACHKGHLMLKSLALECENLQEATKRVSTLMFDYGAEAGIWSLPDPADSSSRLFANALPIADCDHGIHHAPRLRLLHLIWVLGPSHTSAQTSSQKYVKEHPEVMSELPIAFSGGGAWSNFRDTLASISRAFGSYHLLGRFRNVCIGKNPAVPEAYRRVFKDLFKSPCPKLTEHRWMYLHEVLSWVWPRQHAMQYMQLDSFGDGRQDGDEDSVPFDEVYSLDLIAEVCDASSIKGAEFWLMCGLCRSLAAWGHRFSGMLHGCPCHTHEEKMEAKSKGKQRKRSAATASEDVLCLPGSFLPVATDGVAVPEKCPMEGRMAVALAGGLHEEAVAGLQESARKLSRHTQLALERLQGLDASRIFVASYDATENKAALGAVAHKFLARDGPYRERQNKDLETPAFQKNLRHLLSSIGELYPGPWRSKTELIERVSKLSAEALFDDMAEERAQLESFKQGLATVASSASRQKQPVSDLEASLRREHIRTVLAKGKCYTLCGCVRPGVWSVFRVLNINPAANMYMQRCVHLAEDVFWHASSDWRDCIAVELLNGTEGSEDGPPEKVVTHEVEIVTLSIPKLFEKQTCDFMQLHEYQHAARIDSRVELMWCFGESQKMVCDVASAAVAHGGTVPLPAVSLPELAPAVGWMMEAGILQNGSLLPAYVTVQSELSQPQLCVTNGSRLAIAEYLKQQGWQPVSRSLREASLETKRFNSACFLEYHLILRWCLPQLTEYAAEYGFPHGASKGYYSALRVVLQARAAATEGRTSELECQSVDGPSDSMMYVPPGQSAEFYRRFQDWLQGEESVDPRVRLGLLQPKQRVRKKRTSLQHELRDDGPGGEGEPDADADALENCDVEMEPSDGESDSESDSIAADLDYGQPASPSPQAEQREPDQAINLIAAAVAEDDNDMRVGNRSMQADWAILPPVGDSAARGSRRQDLAKVMMDFEWCQRPPMAVVDEARLRQT</sequence>
<evidence type="ECO:0000256" key="1">
    <source>
        <dbReference type="SAM" id="MobiDB-lite"/>
    </source>
</evidence>
<accession>A0A1Q9C4V1</accession>
<evidence type="ECO:0000313" key="2">
    <source>
        <dbReference type="EMBL" id="OLP77954.1"/>
    </source>
</evidence>
<feature type="compositionally biased region" description="Acidic residues" evidence="1">
    <location>
        <begin position="1117"/>
        <end position="1144"/>
    </location>
</feature>
<feature type="region of interest" description="Disordered" evidence="1">
    <location>
        <begin position="1093"/>
        <end position="1170"/>
    </location>
</feature>
<protein>
    <submittedName>
        <fullName evidence="2">Uncharacterized protein</fullName>
    </submittedName>
</protein>
<comment type="caution">
    <text evidence="2">The sequence shown here is derived from an EMBL/GenBank/DDBJ whole genome shotgun (WGS) entry which is preliminary data.</text>
</comment>
<dbReference type="EMBL" id="LSRX01001685">
    <property type="protein sequence ID" value="OLP77954.1"/>
    <property type="molecule type" value="Genomic_DNA"/>
</dbReference>
<reference evidence="2 3" key="1">
    <citation type="submission" date="2016-02" db="EMBL/GenBank/DDBJ databases">
        <title>Genome analysis of coral dinoflagellate symbionts highlights evolutionary adaptations to a symbiotic lifestyle.</title>
        <authorList>
            <person name="Aranda M."/>
            <person name="Li Y."/>
            <person name="Liew Y.J."/>
            <person name="Baumgarten S."/>
            <person name="Simakov O."/>
            <person name="Wilson M."/>
            <person name="Piel J."/>
            <person name="Ashoor H."/>
            <person name="Bougouffa S."/>
            <person name="Bajic V.B."/>
            <person name="Ryu T."/>
            <person name="Ravasi T."/>
            <person name="Bayer T."/>
            <person name="Micklem G."/>
            <person name="Kim H."/>
            <person name="Bhak J."/>
            <person name="Lajeunesse T.C."/>
            <person name="Voolstra C.R."/>
        </authorList>
    </citation>
    <scope>NUCLEOTIDE SEQUENCE [LARGE SCALE GENOMIC DNA]</scope>
    <source>
        <strain evidence="2 3">CCMP2467</strain>
    </source>
</reference>
<dbReference type="AlphaFoldDB" id="A0A1Q9C4V1"/>
<proteinExistence type="predicted"/>
<gene>
    <name evidence="2" type="ORF">AK812_SmicGene41919</name>
</gene>
<evidence type="ECO:0000313" key="3">
    <source>
        <dbReference type="Proteomes" id="UP000186817"/>
    </source>
</evidence>
<dbReference type="Proteomes" id="UP000186817">
    <property type="component" value="Unassembled WGS sequence"/>
</dbReference>